<dbReference type="PANTHER" id="PTHR10625">
    <property type="entry name" value="HISTONE DEACETYLASE HDAC1-RELATED"/>
    <property type="match status" value="1"/>
</dbReference>
<sequence length="511" mass="55560">MSTSVAPPSPHDTLPPPQNPSPSKKIKNTPQTNDDDEKKEEDSTSDSTPTTPTPTPTSDSLANLPKPAPTTTIAPTIAPKPSPVLNRCIIMFSPNYVNSLTFLGNRRGDGSRTDPTPNRLTIHGDRDILLASLLNEYLLPPLQKMGLIVPVSPKMCNLNHMLKFHKKEYLDVLQNGPTNPSDLEDYNLVDDCALPETAEGRQQLFRYLQSMAGASLHAVAMLQKFSSGVKKTTTAINWGGGRHHAKANSAGGFCYVNDAVLALHGMRQKFGKTIYVDIDIHHCDGVEEAFENDDKVVTLSFHKYDMGFFPGTGESVGKKGKVNVPLPGGVTDDMFKLVFESGLERIITAHAEHSSPFSAFCLAVGADGLYGDPIVGLDGWSLSTRGLAESVRFVSLLCKRLKMPLLILGGGGYKDVNAARTFGVCTVAACEAGREGVLSRLPDRIPDHEYFPRYGPSFSIHTDETTKGDYGSEVGRRGRKVWAGVEVRHHEDEAQRGAKRRAGSSVFDVTM</sequence>
<feature type="compositionally biased region" description="Pro residues" evidence="1">
    <location>
        <begin position="7"/>
        <end position="20"/>
    </location>
</feature>
<dbReference type="InterPro" id="IPR037138">
    <property type="entry name" value="His_deacetylse_dom_sf"/>
</dbReference>
<gene>
    <name evidence="3" type="ORF">TL16_g01441</name>
</gene>
<organism evidence="3 4">
    <name type="scientific">Triparma laevis f. inornata</name>
    <dbReference type="NCBI Taxonomy" id="1714386"/>
    <lineage>
        <taxon>Eukaryota</taxon>
        <taxon>Sar</taxon>
        <taxon>Stramenopiles</taxon>
        <taxon>Ochrophyta</taxon>
        <taxon>Bolidophyceae</taxon>
        <taxon>Parmales</taxon>
        <taxon>Triparmaceae</taxon>
        <taxon>Triparma</taxon>
    </lineage>
</organism>
<dbReference type="EMBL" id="BLQM01000032">
    <property type="protein sequence ID" value="GMH53374.1"/>
    <property type="molecule type" value="Genomic_DNA"/>
</dbReference>
<feature type="compositionally biased region" description="Low complexity" evidence="1">
    <location>
        <begin position="45"/>
        <end position="60"/>
    </location>
</feature>
<feature type="region of interest" description="Disordered" evidence="1">
    <location>
        <begin position="1"/>
        <end position="79"/>
    </location>
</feature>
<proteinExistence type="predicted"/>
<dbReference type="GO" id="GO:0004407">
    <property type="term" value="F:histone deacetylase activity"/>
    <property type="evidence" value="ECO:0007669"/>
    <property type="project" value="TreeGrafter"/>
</dbReference>
<dbReference type="Gene3D" id="3.40.800.20">
    <property type="entry name" value="Histone deacetylase domain"/>
    <property type="match status" value="1"/>
</dbReference>
<reference evidence="4" key="1">
    <citation type="journal article" date="2023" name="Commun. Biol.">
        <title>Genome analysis of Parmales, the sister group of diatoms, reveals the evolutionary specialization of diatoms from phago-mixotrophs to photoautotrophs.</title>
        <authorList>
            <person name="Ban H."/>
            <person name="Sato S."/>
            <person name="Yoshikawa S."/>
            <person name="Yamada K."/>
            <person name="Nakamura Y."/>
            <person name="Ichinomiya M."/>
            <person name="Sato N."/>
            <person name="Blanc-Mathieu R."/>
            <person name="Endo H."/>
            <person name="Kuwata A."/>
            <person name="Ogata H."/>
        </authorList>
    </citation>
    <scope>NUCLEOTIDE SEQUENCE [LARGE SCALE GENOMIC DNA]</scope>
</reference>
<dbReference type="GO" id="GO:0005634">
    <property type="term" value="C:nucleus"/>
    <property type="evidence" value="ECO:0007669"/>
    <property type="project" value="TreeGrafter"/>
</dbReference>
<dbReference type="GO" id="GO:0040029">
    <property type="term" value="P:epigenetic regulation of gene expression"/>
    <property type="evidence" value="ECO:0007669"/>
    <property type="project" value="TreeGrafter"/>
</dbReference>
<evidence type="ECO:0000313" key="4">
    <source>
        <dbReference type="Proteomes" id="UP001162640"/>
    </source>
</evidence>
<dbReference type="Proteomes" id="UP001162640">
    <property type="component" value="Unassembled WGS sequence"/>
</dbReference>
<protein>
    <recommendedName>
        <fullName evidence="2">Histone deacetylase domain-containing protein</fullName>
    </recommendedName>
</protein>
<dbReference type="AlphaFoldDB" id="A0A9W7DRC0"/>
<dbReference type="InterPro" id="IPR023696">
    <property type="entry name" value="Ureohydrolase_dom_sf"/>
</dbReference>
<dbReference type="Pfam" id="PF00850">
    <property type="entry name" value="Hist_deacetyl"/>
    <property type="match status" value="1"/>
</dbReference>
<dbReference type="InterPro" id="IPR023801">
    <property type="entry name" value="His_deacetylse_dom"/>
</dbReference>
<evidence type="ECO:0000313" key="3">
    <source>
        <dbReference type="EMBL" id="GMH53374.1"/>
    </source>
</evidence>
<name>A0A9W7DRC0_9STRA</name>
<comment type="caution">
    <text evidence="3">The sequence shown here is derived from an EMBL/GenBank/DDBJ whole genome shotgun (WGS) entry which is preliminary data.</text>
</comment>
<feature type="compositionally biased region" description="Low complexity" evidence="1">
    <location>
        <begin position="69"/>
        <end position="79"/>
    </location>
</feature>
<dbReference type="PANTHER" id="PTHR10625:SF10">
    <property type="entry name" value="HISTONE DEACETYLASE HDAC1"/>
    <property type="match status" value="1"/>
</dbReference>
<dbReference type="PRINTS" id="PR01270">
    <property type="entry name" value="HDASUPER"/>
</dbReference>
<evidence type="ECO:0000256" key="1">
    <source>
        <dbReference type="SAM" id="MobiDB-lite"/>
    </source>
</evidence>
<accession>A0A9W7DRC0</accession>
<evidence type="ECO:0000259" key="2">
    <source>
        <dbReference type="Pfam" id="PF00850"/>
    </source>
</evidence>
<feature type="domain" description="Histone deacetylase" evidence="2">
    <location>
        <begin position="145"/>
        <end position="424"/>
    </location>
</feature>
<feature type="region of interest" description="Disordered" evidence="1">
    <location>
        <begin position="492"/>
        <end position="511"/>
    </location>
</feature>
<dbReference type="SUPFAM" id="SSF52768">
    <property type="entry name" value="Arginase/deacetylase"/>
    <property type="match status" value="1"/>
</dbReference>
<dbReference type="InterPro" id="IPR000286">
    <property type="entry name" value="HDACs"/>
</dbReference>